<sequence>MMKLETHANSINLAEAACSNRRLDELVETHDRFGVPYIRKYKSEIKGIKEVQKCTDAVEIVIKASTGSFDYIIKAQTYTKCS</sequence>
<dbReference type="EMBL" id="BLAL01000012">
    <property type="protein sequence ID" value="GES74537.1"/>
    <property type="molecule type" value="Genomic_DNA"/>
</dbReference>
<organism evidence="1 2">
    <name type="scientific">Rhizophagus clarus</name>
    <dbReference type="NCBI Taxonomy" id="94130"/>
    <lineage>
        <taxon>Eukaryota</taxon>
        <taxon>Fungi</taxon>
        <taxon>Fungi incertae sedis</taxon>
        <taxon>Mucoromycota</taxon>
        <taxon>Glomeromycotina</taxon>
        <taxon>Glomeromycetes</taxon>
        <taxon>Glomerales</taxon>
        <taxon>Glomeraceae</taxon>
        <taxon>Rhizophagus</taxon>
    </lineage>
</organism>
<accession>A0A8H3KW73</accession>
<evidence type="ECO:0000313" key="1">
    <source>
        <dbReference type="EMBL" id="GES74537.1"/>
    </source>
</evidence>
<dbReference type="AlphaFoldDB" id="A0A8H3KW73"/>
<dbReference type="Proteomes" id="UP000615446">
    <property type="component" value="Unassembled WGS sequence"/>
</dbReference>
<proteinExistence type="predicted"/>
<comment type="caution">
    <text evidence="1">The sequence shown here is derived from an EMBL/GenBank/DDBJ whole genome shotgun (WGS) entry which is preliminary data.</text>
</comment>
<gene>
    <name evidence="1" type="ORF">RCL2_000201300</name>
</gene>
<evidence type="ECO:0000313" key="2">
    <source>
        <dbReference type="Proteomes" id="UP000615446"/>
    </source>
</evidence>
<protein>
    <submittedName>
        <fullName evidence="1">Uncharacterized protein</fullName>
    </submittedName>
</protein>
<reference evidence="1" key="1">
    <citation type="submission" date="2019-10" db="EMBL/GenBank/DDBJ databases">
        <title>Conservation and host-specific expression of non-tandemly repeated heterogenous ribosome RNA gene in arbuscular mycorrhizal fungi.</title>
        <authorList>
            <person name="Maeda T."/>
            <person name="Kobayashi Y."/>
            <person name="Nakagawa T."/>
            <person name="Ezawa T."/>
            <person name="Yamaguchi K."/>
            <person name="Bino T."/>
            <person name="Nishimoto Y."/>
            <person name="Shigenobu S."/>
            <person name="Kawaguchi M."/>
        </authorList>
    </citation>
    <scope>NUCLEOTIDE SEQUENCE</scope>
    <source>
        <strain evidence="1">HR1</strain>
    </source>
</reference>
<dbReference type="OrthoDB" id="2376801at2759"/>
<name>A0A8H3KW73_9GLOM</name>